<dbReference type="EMBL" id="JBGFUD010001719">
    <property type="protein sequence ID" value="MFH4976673.1"/>
    <property type="molecule type" value="Genomic_DNA"/>
</dbReference>
<dbReference type="Proteomes" id="UP001608902">
    <property type="component" value="Unassembled WGS sequence"/>
</dbReference>
<sequence>MVDVNTSTEHLVVLLQSTEHSEDDLCHVLQALKYITYGNKRRKKELLSQDILSSILKALLAFAVRCAKSSAQLVLAVIADPR</sequence>
<evidence type="ECO:0000313" key="1">
    <source>
        <dbReference type="EMBL" id="MFH4976673.1"/>
    </source>
</evidence>
<keyword evidence="2" id="KW-1185">Reference proteome</keyword>
<organism evidence="1 2">
    <name type="scientific">Gnathostoma spinigerum</name>
    <dbReference type="NCBI Taxonomy" id="75299"/>
    <lineage>
        <taxon>Eukaryota</taxon>
        <taxon>Metazoa</taxon>
        <taxon>Ecdysozoa</taxon>
        <taxon>Nematoda</taxon>
        <taxon>Chromadorea</taxon>
        <taxon>Rhabditida</taxon>
        <taxon>Spirurina</taxon>
        <taxon>Gnathostomatomorpha</taxon>
        <taxon>Gnathostomatoidea</taxon>
        <taxon>Gnathostomatidae</taxon>
        <taxon>Gnathostoma</taxon>
    </lineage>
</organism>
<gene>
    <name evidence="1" type="ORF">AB6A40_003382</name>
</gene>
<reference evidence="1 2" key="1">
    <citation type="submission" date="2024-08" db="EMBL/GenBank/DDBJ databases">
        <title>Gnathostoma spinigerum genome.</title>
        <authorList>
            <person name="Gonzalez-Bertolin B."/>
            <person name="Monzon S."/>
            <person name="Zaballos A."/>
            <person name="Jimenez P."/>
            <person name="Dekumyoy P."/>
            <person name="Varona S."/>
            <person name="Cuesta I."/>
            <person name="Sumanam S."/>
            <person name="Adisakwattana P."/>
            <person name="Gasser R.B."/>
            <person name="Hernandez-Gonzalez A."/>
            <person name="Young N.D."/>
            <person name="Perteguer M.J."/>
        </authorList>
    </citation>
    <scope>NUCLEOTIDE SEQUENCE [LARGE SCALE GENOMIC DNA]</scope>
    <source>
        <strain evidence="1">AL3</strain>
        <tissue evidence="1">Liver</tissue>
    </source>
</reference>
<comment type="caution">
    <text evidence="1">The sequence shown here is derived from an EMBL/GenBank/DDBJ whole genome shotgun (WGS) entry which is preliminary data.</text>
</comment>
<proteinExistence type="predicted"/>
<protein>
    <submittedName>
        <fullName evidence="1">Uncharacterized protein</fullName>
    </submittedName>
</protein>
<name>A0ABD6E9E2_9BILA</name>
<evidence type="ECO:0000313" key="2">
    <source>
        <dbReference type="Proteomes" id="UP001608902"/>
    </source>
</evidence>
<dbReference type="AlphaFoldDB" id="A0ABD6E9E2"/>
<accession>A0ABD6E9E2</accession>